<dbReference type="Proteomes" id="UP000603200">
    <property type="component" value="Unassembled WGS sequence"/>
</dbReference>
<evidence type="ECO:0008006" key="3">
    <source>
        <dbReference type="Google" id="ProtNLM"/>
    </source>
</evidence>
<accession>A0ABQ3ZS19</accession>
<sequence length="206" mass="23324">MRYLTTALISEGTTDDRFLPPLLGRMLQEICADYQDSVEVADVRPVREKKGPRSLEEVLDLVDRNRGSFLVVFFHHDRGARPGRTETEWLEPLRAAWGSRSEQLVTVVPVRETEAWLLADGAALRRAFGVQWPDSQLGVPAQPKDVEGLIDPKQVLDRSIGRLSRSTADHYSQLGAMVSLERLCQVPAFTQLWRETQQALEKLGFR</sequence>
<keyword evidence="2" id="KW-1185">Reference proteome</keyword>
<protein>
    <recommendedName>
        <fullName evidence="3">DUF4276 family protein</fullName>
    </recommendedName>
</protein>
<evidence type="ECO:0000313" key="2">
    <source>
        <dbReference type="Proteomes" id="UP000603200"/>
    </source>
</evidence>
<comment type="caution">
    <text evidence="1">The sequence shown here is derived from an EMBL/GenBank/DDBJ whole genome shotgun (WGS) entry which is preliminary data.</text>
</comment>
<proteinExistence type="predicted"/>
<reference evidence="1 2" key="1">
    <citation type="submission" date="2021-01" db="EMBL/GenBank/DDBJ databases">
        <title>Whole genome shotgun sequence of Actinoplanes humidus NBRC 14915.</title>
        <authorList>
            <person name="Komaki H."/>
            <person name="Tamura T."/>
        </authorList>
    </citation>
    <scope>NUCLEOTIDE SEQUENCE [LARGE SCALE GENOMIC DNA]</scope>
    <source>
        <strain evidence="1 2">NBRC 14915</strain>
    </source>
</reference>
<organism evidence="1 2">
    <name type="scientific">Winogradskya humida</name>
    <dbReference type="NCBI Taxonomy" id="113566"/>
    <lineage>
        <taxon>Bacteria</taxon>
        <taxon>Bacillati</taxon>
        <taxon>Actinomycetota</taxon>
        <taxon>Actinomycetes</taxon>
        <taxon>Micromonosporales</taxon>
        <taxon>Micromonosporaceae</taxon>
        <taxon>Winogradskya</taxon>
    </lineage>
</organism>
<name>A0ABQ3ZS19_9ACTN</name>
<dbReference type="InterPro" id="IPR025455">
    <property type="entry name" value="DUF4276"/>
</dbReference>
<gene>
    <name evidence="1" type="ORF">Ahu01nite_044530</name>
</gene>
<dbReference type="RefSeq" id="WP_203838479.1">
    <property type="nucleotide sequence ID" value="NZ_BAAATV010000002.1"/>
</dbReference>
<dbReference type="Pfam" id="PF14103">
    <property type="entry name" value="DUF4276"/>
    <property type="match status" value="1"/>
</dbReference>
<evidence type="ECO:0000313" key="1">
    <source>
        <dbReference type="EMBL" id="GIE21351.1"/>
    </source>
</evidence>
<dbReference type="EMBL" id="BOMN01000057">
    <property type="protein sequence ID" value="GIE21351.1"/>
    <property type="molecule type" value="Genomic_DNA"/>
</dbReference>